<dbReference type="InterPro" id="IPR050090">
    <property type="entry name" value="Tyrosine_recombinase_XerCD"/>
</dbReference>
<dbReference type="InterPro" id="IPR010998">
    <property type="entry name" value="Integrase_recombinase_N"/>
</dbReference>
<keyword evidence="4" id="KW-0233">DNA recombination</keyword>
<dbReference type="InterPro" id="IPR013762">
    <property type="entry name" value="Integrase-like_cat_sf"/>
</dbReference>
<feature type="domain" description="Tyr recombinase" evidence="6">
    <location>
        <begin position="246"/>
        <end position="446"/>
    </location>
</feature>
<dbReference type="InterPro" id="IPR002104">
    <property type="entry name" value="Integrase_catalytic"/>
</dbReference>
<gene>
    <name evidence="7" type="ORF">Abin_017_001</name>
</gene>
<dbReference type="PANTHER" id="PTHR30349">
    <property type="entry name" value="PHAGE INTEGRASE-RELATED"/>
    <property type="match status" value="1"/>
</dbReference>
<evidence type="ECO:0000256" key="2">
    <source>
        <dbReference type="ARBA" id="ARBA00022908"/>
    </source>
</evidence>
<sequence>MLRLIGSHYHFRRAVPVMLQACLGKTEISISLQTESKFLARQRAAALYARTGEVFHKARTMQGRFSGKELTSLLTFQSPVTLEPEVMAQEAEAPKRKTVKPREKLTRKVVRKPRSTKKKPPTLMLSDALEQLVLSNPKASTDTKEATQRTVALYIRAFGDTPVCDIGGSQAGAFRDLLLALPATLGKGKSNLTLQQEAQRAKSDDLPTLSNKSVKNHMLRLSALWNQLVQRELVAKNPWSGWHFESAPKTVRRSWTPQELALLASASWHSSLVSEPTFRLVTLIAAYTGMRLGEICTLRKEDLQTIEDVPCFLVRPHAEDGWSPKTEAGTRVIPLHSKLIEAGIMALKDNAEGHYLIPGLNGSKQKDRGATLSRAFSQLKTRLGLPAEITFHSFRHTVSTLLRNATTDIREIWIDRLLGHEATHKSQGTTTYLTGITIANLRQTVEAISYPETAFKKGTV</sequence>
<organism evidence="7 8">
    <name type="scientific">Acetobacter indonesiensis</name>
    <dbReference type="NCBI Taxonomy" id="104101"/>
    <lineage>
        <taxon>Bacteria</taxon>
        <taxon>Pseudomonadati</taxon>
        <taxon>Pseudomonadota</taxon>
        <taxon>Alphaproteobacteria</taxon>
        <taxon>Acetobacterales</taxon>
        <taxon>Acetobacteraceae</taxon>
        <taxon>Acetobacter</taxon>
    </lineage>
</organism>
<dbReference type="Pfam" id="PF20172">
    <property type="entry name" value="DUF6538"/>
    <property type="match status" value="1"/>
</dbReference>
<dbReference type="EMBL" id="BAMW01000017">
    <property type="protein sequence ID" value="GAN63058.1"/>
    <property type="molecule type" value="Genomic_DNA"/>
</dbReference>
<dbReference type="RefSeq" id="WP_048845593.1">
    <property type="nucleotide sequence ID" value="NZ_BAMW01000017.1"/>
</dbReference>
<dbReference type="Gene3D" id="1.10.443.10">
    <property type="entry name" value="Intergrase catalytic core"/>
    <property type="match status" value="1"/>
</dbReference>
<name>A0ABQ0K6Q9_9PROT</name>
<comment type="caution">
    <text evidence="7">The sequence shown here is derived from an EMBL/GenBank/DDBJ whole genome shotgun (WGS) entry which is preliminary data.</text>
</comment>
<evidence type="ECO:0000259" key="6">
    <source>
        <dbReference type="PROSITE" id="PS51898"/>
    </source>
</evidence>
<dbReference type="PANTHER" id="PTHR30349:SF41">
    <property type="entry name" value="INTEGRASE_RECOMBINASE PROTEIN MJ0367-RELATED"/>
    <property type="match status" value="1"/>
</dbReference>
<dbReference type="CDD" id="cd01184">
    <property type="entry name" value="INT_C_like_1"/>
    <property type="match status" value="1"/>
</dbReference>
<proteinExistence type="inferred from homology"/>
<feature type="compositionally biased region" description="Basic and acidic residues" evidence="5">
    <location>
        <begin position="92"/>
        <end position="106"/>
    </location>
</feature>
<evidence type="ECO:0000313" key="8">
    <source>
        <dbReference type="Proteomes" id="UP000032673"/>
    </source>
</evidence>
<dbReference type="InterPro" id="IPR046668">
    <property type="entry name" value="DUF6538"/>
</dbReference>
<dbReference type="Gene3D" id="1.10.150.130">
    <property type="match status" value="1"/>
</dbReference>
<feature type="compositionally biased region" description="Basic residues" evidence="5">
    <location>
        <begin position="107"/>
        <end position="120"/>
    </location>
</feature>
<reference evidence="7 8" key="1">
    <citation type="submission" date="2012-11" db="EMBL/GenBank/DDBJ databases">
        <title>Whole genome sequence of Acetobacter indonesiensis 5H-1.</title>
        <authorList>
            <person name="Azuma Y."/>
            <person name="Higashiura N."/>
            <person name="Hirakawa H."/>
            <person name="Matsushita K."/>
        </authorList>
    </citation>
    <scope>NUCLEOTIDE SEQUENCE [LARGE SCALE GENOMIC DNA]</scope>
    <source>
        <strain evidence="7 8">5H-1</strain>
    </source>
</reference>
<evidence type="ECO:0000256" key="5">
    <source>
        <dbReference type="SAM" id="MobiDB-lite"/>
    </source>
</evidence>
<evidence type="ECO:0000256" key="1">
    <source>
        <dbReference type="ARBA" id="ARBA00008857"/>
    </source>
</evidence>
<protein>
    <submittedName>
        <fullName evidence="7">Integrase</fullName>
    </submittedName>
</protein>
<dbReference type="SUPFAM" id="SSF56349">
    <property type="entry name" value="DNA breaking-rejoining enzymes"/>
    <property type="match status" value="1"/>
</dbReference>
<feature type="region of interest" description="Disordered" evidence="5">
    <location>
        <begin position="89"/>
        <end position="121"/>
    </location>
</feature>
<evidence type="ECO:0000256" key="4">
    <source>
        <dbReference type="ARBA" id="ARBA00023172"/>
    </source>
</evidence>
<keyword evidence="3" id="KW-0238">DNA-binding</keyword>
<comment type="similarity">
    <text evidence="1">Belongs to the 'phage' integrase family.</text>
</comment>
<dbReference type="Pfam" id="PF00589">
    <property type="entry name" value="Phage_integrase"/>
    <property type="match status" value="1"/>
</dbReference>
<keyword evidence="2" id="KW-0229">DNA integration</keyword>
<dbReference type="PROSITE" id="PS51898">
    <property type="entry name" value="TYR_RECOMBINASE"/>
    <property type="match status" value="1"/>
</dbReference>
<dbReference type="InterPro" id="IPR011010">
    <property type="entry name" value="DNA_brk_join_enz"/>
</dbReference>
<evidence type="ECO:0000256" key="3">
    <source>
        <dbReference type="ARBA" id="ARBA00023125"/>
    </source>
</evidence>
<accession>A0ABQ0K6Q9</accession>
<dbReference type="Proteomes" id="UP000032673">
    <property type="component" value="Unassembled WGS sequence"/>
</dbReference>
<keyword evidence="8" id="KW-1185">Reference proteome</keyword>
<evidence type="ECO:0000313" key="7">
    <source>
        <dbReference type="EMBL" id="GAN63058.1"/>
    </source>
</evidence>